<accession>A0ABY2R780</accession>
<protein>
    <recommendedName>
        <fullName evidence="3">Phosphoribosyltransferase domain-containing protein</fullName>
    </recommendedName>
</protein>
<name>A0ABY2R780_9FLAO</name>
<evidence type="ECO:0008006" key="3">
    <source>
        <dbReference type="Google" id="ProtNLM"/>
    </source>
</evidence>
<evidence type="ECO:0000313" key="1">
    <source>
        <dbReference type="EMBL" id="THV57511.1"/>
    </source>
</evidence>
<reference evidence="1 2" key="1">
    <citation type="submission" date="2019-01" db="EMBL/GenBank/DDBJ databases">
        <authorList>
            <person name="B I."/>
            <person name="Ch S."/>
            <person name="Ch V.R."/>
        </authorList>
    </citation>
    <scope>NUCLEOTIDE SEQUENCE [LARGE SCALE GENOMIC DNA]</scope>
    <source>
        <strain evidence="1 2">JC507</strain>
    </source>
</reference>
<organism evidence="1 2">
    <name type="scientific">Chryseobacterium candidae</name>
    <dbReference type="NCBI Taxonomy" id="1978493"/>
    <lineage>
        <taxon>Bacteria</taxon>
        <taxon>Pseudomonadati</taxon>
        <taxon>Bacteroidota</taxon>
        <taxon>Flavobacteriia</taxon>
        <taxon>Flavobacteriales</taxon>
        <taxon>Weeksellaceae</taxon>
        <taxon>Chryseobacterium group</taxon>
        <taxon>Chryseobacterium</taxon>
    </lineage>
</organism>
<proteinExistence type="predicted"/>
<sequence length="340" mass="40036">MIVSQIKDTNYLYFSLHAEEVFTSNYIKDNNEGIFIRSLQYETICRLLIFLQDNPDPDVKYIILDFKFIRHLQSNIFDKIIEIRQLNFKLVYINVSSQLITPLSLNAVENPNNIQNDNEGFDTFYFFSNENEEIYDIEIKANNIFDNYFEKLIKKYVIPYEKKHVSSFVYLYSFIDLKKLISNENPFIYFALYKLAVKIYIRWKIEIKNNPILVCQSLTSTFIVSILSKLLNLDILVFDKIGPITKLYNKLEKHNFENRKYIIVSDLVCLGTEVKITKNLIEFSGGKYLGNVSLVKIETLTREDLQLDNIDRTIAIFSVSESNNQELDYYIYTNLKASNE</sequence>
<comment type="caution">
    <text evidence="1">The sequence shown here is derived from an EMBL/GenBank/DDBJ whole genome shotgun (WGS) entry which is preliminary data.</text>
</comment>
<dbReference type="Proteomes" id="UP000306038">
    <property type="component" value="Unassembled WGS sequence"/>
</dbReference>
<gene>
    <name evidence="1" type="ORF">EK417_15950</name>
</gene>
<dbReference type="RefSeq" id="WP_136522692.1">
    <property type="nucleotide sequence ID" value="NZ_SDLV01000031.1"/>
</dbReference>
<evidence type="ECO:0000313" key="2">
    <source>
        <dbReference type="Proteomes" id="UP000306038"/>
    </source>
</evidence>
<keyword evidence="2" id="KW-1185">Reference proteome</keyword>
<dbReference type="EMBL" id="SDLV01000031">
    <property type="protein sequence ID" value="THV57511.1"/>
    <property type="molecule type" value="Genomic_DNA"/>
</dbReference>